<dbReference type="Proteomes" id="UP000324376">
    <property type="component" value="Unassembled WGS sequence"/>
</dbReference>
<evidence type="ECO:0000313" key="1">
    <source>
        <dbReference type="EMBL" id="TYP69905.1"/>
    </source>
</evidence>
<dbReference type="AlphaFoldDB" id="A0A5S5BRT4"/>
<gene>
    <name evidence="1" type="ORF">BD809_1162</name>
</gene>
<sequence length="154" mass="17891">MKKIETDITDRTIKFVEFDTAKNWISDFPTDNWCLILIANEEQTNYFDEIIRKSIDRNVGYICGVGKQADLIHNMADEEIGFRDVDIDDHYLPEHLIMTVGDKNFDKGIWYGLNLTFNSETEINEIVIVDVTKKGFEKTTELIKKFENGYLPAD</sequence>
<reference evidence="1 2" key="1">
    <citation type="submission" date="2019-07" db="EMBL/GenBank/DDBJ databases">
        <title>Genomic Encyclopedia of Archaeal and Bacterial Type Strains, Phase II (KMG-II): from individual species to whole genera.</title>
        <authorList>
            <person name="Goeker M."/>
        </authorList>
    </citation>
    <scope>NUCLEOTIDE SEQUENCE [LARGE SCALE GENOMIC DNA]</scope>
    <source>
        <strain evidence="1 2">DSM 17527</strain>
    </source>
</reference>
<accession>A0A5S5BRT4</accession>
<organism evidence="1 2">
    <name type="scientific">Aquimarina intermedia</name>
    <dbReference type="NCBI Taxonomy" id="350814"/>
    <lineage>
        <taxon>Bacteria</taxon>
        <taxon>Pseudomonadati</taxon>
        <taxon>Bacteroidota</taxon>
        <taxon>Flavobacteriia</taxon>
        <taxon>Flavobacteriales</taxon>
        <taxon>Flavobacteriaceae</taxon>
        <taxon>Aquimarina</taxon>
    </lineage>
</organism>
<protein>
    <submittedName>
        <fullName evidence="1">Uncharacterized protein</fullName>
    </submittedName>
</protein>
<name>A0A5S5BRT4_9FLAO</name>
<keyword evidence="2" id="KW-1185">Reference proteome</keyword>
<dbReference type="EMBL" id="VNHU01000016">
    <property type="protein sequence ID" value="TYP69905.1"/>
    <property type="molecule type" value="Genomic_DNA"/>
</dbReference>
<proteinExistence type="predicted"/>
<comment type="caution">
    <text evidence="1">The sequence shown here is derived from an EMBL/GenBank/DDBJ whole genome shotgun (WGS) entry which is preliminary data.</text>
</comment>
<evidence type="ECO:0000313" key="2">
    <source>
        <dbReference type="Proteomes" id="UP000324376"/>
    </source>
</evidence>